<proteinExistence type="predicted"/>
<gene>
    <name evidence="1" type="ORF">V6668_31700</name>
</gene>
<evidence type="ECO:0000313" key="2">
    <source>
        <dbReference type="Proteomes" id="UP001364764"/>
    </source>
</evidence>
<protein>
    <submittedName>
        <fullName evidence="1">Uncharacterized protein</fullName>
    </submittedName>
</protein>
<dbReference type="RefSeq" id="WP_149847065.1">
    <property type="nucleotide sequence ID" value="NZ_CP145893.1"/>
</dbReference>
<organism evidence="1 2">
    <name type="scientific">Paenibacillus amylolyticus</name>
    <dbReference type="NCBI Taxonomy" id="1451"/>
    <lineage>
        <taxon>Bacteria</taxon>
        <taxon>Bacillati</taxon>
        <taxon>Bacillota</taxon>
        <taxon>Bacilli</taxon>
        <taxon>Bacillales</taxon>
        <taxon>Paenibacillaceae</taxon>
        <taxon>Paenibacillus</taxon>
    </lineage>
</organism>
<accession>A0ABD8B288</accession>
<dbReference type="Proteomes" id="UP001364764">
    <property type="component" value="Plasmid pY5S7-1"/>
</dbReference>
<geneLocation type="plasmid" evidence="1 2">
    <name>pY5S7-1</name>
</geneLocation>
<evidence type="ECO:0000313" key="1">
    <source>
        <dbReference type="EMBL" id="WWP23957.1"/>
    </source>
</evidence>
<dbReference type="EMBL" id="CP145893">
    <property type="protein sequence ID" value="WWP23957.1"/>
    <property type="molecule type" value="Genomic_DNA"/>
</dbReference>
<dbReference type="GeneID" id="93480139"/>
<reference evidence="1 2" key="1">
    <citation type="submission" date="2024-02" db="EMBL/GenBank/DDBJ databases">
        <title>Complete sequences of two Paenibacillus sp. strains and one Lysinibacillus strain isolated from the environment on STAA medium highlight biotechnological potential.</title>
        <authorList>
            <person name="Attere S.A."/>
            <person name="Piche L.C."/>
            <person name="Intertaglia L."/>
            <person name="Lami R."/>
            <person name="Charette S.J."/>
            <person name="Vincent A.T."/>
        </authorList>
    </citation>
    <scope>NUCLEOTIDE SEQUENCE [LARGE SCALE GENOMIC DNA]</scope>
    <source>
        <strain evidence="1 2">Y5S-7</strain>
        <plasmid evidence="1 2">pY5S7-1</plasmid>
    </source>
</reference>
<sequence>MGNPFLKVFMVVVALVLIFLWPISSGLNKQDDISEIVVLNSVTQFVDSVRDKGYITPTMYNEFVDQMALTTNTYDIQMEHRHKRYDPIYNDAGDYLGGFNVNYESFYNAQINDKLFPRNSTENTESPTRVYKLATGDFFSVVVKNTNRTSGTLINDVLTGTINTPNEKIVIPYGGMVLNEDYN</sequence>
<keyword evidence="1" id="KW-0614">Plasmid</keyword>
<name>A0ABD8B288_PAEAM</name>
<dbReference type="AlphaFoldDB" id="A0ABD8B288"/>